<accession>M1I5K4</accession>
<evidence type="ECO:0000313" key="1">
    <source>
        <dbReference type="EMBL" id="AGE53765.1"/>
    </source>
</evidence>
<proteinExistence type="predicted"/>
<name>M1I5K4_PBCVI</name>
<dbReference type="EMBL" id="JX997169">
    <property type="protein sequence ID" value="AGE53765.1"/>
    <property type="molecule type" value="Genomic_DNA"/>
</dbReference>
<organism evidence="1 2">
    <name type="scientific">Paramecium bursaria Chlorella virus IL3A</name>
    <name type="common">PBCV-IL3A</name>
    <dbReference type="NCBI Taxonomy" id="46019"/>
    <lineage>
        <taxon>Viruses</taxon>
        <taxon>Varidnaviria</taxon>
        <taxon>Bamfordvirae</taxon>
        <taxon>Nucleocytoviricota</taxon>
        <taxon>Megaviricetes</taxon>
        <taxon>Algavirales</taxon>
        <taxon>Phycodnaviridae</taxon>
        <taxon>Chlorovirus</taxon>
        <taxon>Chlorovirus illinoense</taxon>
    </lineage>
</organism>
<evidence type="ECO:0000313" key="2">
    <source>
        <dbReference type="Proteomes" id="UP000247091"/>
    </source>
</evidence>
<reference evidence="1 2" key="1">
    <citation type="submission" date="2012-10" db="EMBL/GenBank/DDBJ databases">
        <title>Towards defining the chloroviruses: a genomic journey through a genus of large DNA viruses.</title>
        <authorList>
            <person name="Jeanniard A."/>
            <person name="Dunigan D.D."/>
            <person name="Gurnon J.R."/>
            <person name="Agarkova I."/>
            <person name="Kang M."/>
            <person name="Vitek J."/>
            <person name="Duncan G."/>
            <person name="McClung O.W."/>
            <person name="Larsen M."/>
            <person name="Claverie J.-M."/>
            <person name="Van Etten J.L."/>
            <person name="Blanc G."/>
        </authorList>
    </citation>
    <scope>NUCLEOTIDE SEQUENCE [LARGE SCALE GENOMIC DNA]</scope>
</reference>
<protein>
    <submittedName>
        <fullName evidence="1">Uncharacterized protein</fullName>
    </submittedName>
</protein>
<dbReference type="Proteomes" id="UP000247091">
    <property type="component" value="Segment"/>
</dbReference>
<gene>
    <name evidence="1" type="primary">IL-3A_092R</name>
    <name evidence="1" type="ORF">PBCVIL3A_092R</name>
</gene>
<sequence>MANKPYALKPSLVKMSPFHDVATARKELQKYKRGEKIGFTAKSSLKSMGLIPRADGTYELGEKYKSLK</sequence>
<organismHost>
    <name type="scientific">Chlorella</name>
    <dbReference type="NCBI Taxonomy" id="3071"/>
</organismHost>